<protein>
    <recommendedName>
        <fullName evidence="10">Sigma non-opioid intracellular receptor 1</fullName>
    </recommendedName>
</protein>
<keyword evidence="9" id="KW-1185">Reference proteome</keyword>
<comment type="similarity">
    <text evidence="2">Belongs to the ERG2 family.</text>
</comment>
<evidence type="ECO:0000256" key="4">
    <source>
        <dbReference type="ARBA" id="ARBA00022824"/>
    </source>
</evidence>
<dbReference type="Pfam" id="PF04622">
    <property type="entry name" value="ERG2_Sigma1R"/>
    <property type="match status" value="1"/>
</dbReference>
<sequence>MKTVVLTSESSVKSFASTNMESESRDSCYFPGCRKDANCGCEICIASINATLDLMPQSIQRSSLTKLSVSKPIPRSPVSFNPSFLSTPRSSTPTVLVSPPLNSTARMGFHEKIKRKKRELGIGFMLMRLFRTLSLVFLAEFGFSWVVSGVFQPKLSPDIIRHVGQKSWVLPDLNERLSFLKKEIENLVQEEASNCSTDNSVWDINQDGLLLNSHCTLYKSAIEEVSIWGWPLQTAGLLTAEFSSRSFTILSGRVTEWFNGEVGYQIRHTNSSWVQGKWSSSVVQLDRSTWILEYRRSSLMENGRLISAAIEFLKFRMMREVQKMKQEFWLLYALGRQYRDFTGESFRVPT</sequence>
<keyword evidence="3" id="KW-0812">Transmembrane</keyword>
<evidence type="ECO:0000313" key="7">
    <source>
        <dbReference type="EMBL" id="CAK9154393.1"/>
    </source>
</evidence>
<accession>A0ABC8SB10</accession>
<organism evidence="8 9">
    <name type="scientific">Ilex paraguariensis</name>
    <name type="common">yerba mate</name>
    <dbReference type="NCBI Taxonomy" id="185542"/>
    <lineage>
        <taxon>Eukaryota</taxon>
        <taxon>Viridiplantae</taxon>
        <taxon>Streptophyta</taxon>
        <taxon>Embryophyta</taxon>
        <taxon>Tracheophyta</taxon>
        <taxon>Spermatophyta</taxon>
        <taxon>Magnoliopsida</taxon>
        <taxon>eudicotyledons</taxon>
        <taxon>Gunneridae</taxon>
        <taxon>Pentapetalae</taxon>
        <taxon>asterids</taxon>
        <taxon>campanulids</taxon>
        <taxon>Aquifoliales</taxon>
        <taxon>Aquifoliaceae</taxon>
        <taxon>Ilex</taxon>
    </lineage>
</organism>
<evidence type="ECO:0000256" key="1">
    <source>
        <dbReference type="ARBA" id="ARBA00004586"/>
    </source>
</evidence>
<comment type="caution">
    <text evidence="8">The sequence shown here is derived from an EMBL/GenBank/DDBJ whole genome shotgun (WGS) entry which is preliminary data.</text>
</comment>
<evidence type="ECO:0000313" key="9">
    <source>
        <dbReference type="Proteomes" id="UP001642360"/>
    </source>
</evidence>
<dbReference type="EMBL" id="CAUOFW020002525">
    <property type="protein sequence ID" value="CAK9154393.1"/>
    <property type="molecule type" value="Genomic_DNA"/>
</dbReference>
<evidence type="ECO:0000256" key="3">
    <source>
        <dbReference type="ARBA" id="ARBA00022692"/>
    </source>
</evidence>
<evidence type="ECO:0000313" key="8">
    <source>
        <dbReference type="EMBL" id="CAK9154394.1"/>
    </source>
</evidence>
<comment type="subcellular location">
    <subcellularLocation>
        <location evidence="1">Endoplasmic reticulum membrane</location>
    </subcellularLocation>
</comment>
<keyword evidence="5" id="KW-1133">Transmembrane helix</keyword>
<evidence type="ECO:0008006" key="10">
    <source>
        <dbReference type="Google" id="ProtNLM"/>
    </source>
</evidence>
<name>A0ABC8SB10_9AQUA</name>
<dbReference type="EMBL" id="CAUOFW020002525">
    <property type="protein sequence ID" value="CAK9154394.1"/>
    <property type="molecule type" value="Genomic_DNA"/>
</dbReference>
<proteinExistence type="inferred from homology"/>
<evidence type="ECO:0000256" key="2">
    <source>
        <dbReference type="ARBA" id="ARBA00007141"/>
    </source>
</evidence>
<keyword evidence="4" id="KW-0256">Endoplasmic reticulum</keyword>
<dbReference type="Proteomes" id="UP001642360">
    <property type="component" value="Unassembled WGS sequence"/>
</dbReference>
<dbReference type="PANTHER" id="PTHR10868">
    <property type="entry name" value="SIGMA 1-TYPE OPIOID RECEPTOR-RELATED"/>
    <property type="match status" value="1"/>
</dbReference>
<dbReference type="AlphaFoldDB" id="A0ABC8SB10"/>
<evidence type="ECO:0000256" key="6">
    <source>
        <dbReference type="ARBA" id="ARBA00023136"/>
    </source>
</evidence>
<dbReference type="PANTHER" id="PTHR10868:SF1">
    <property type="entry name" value="SIGMA NON-OPIOID INTRACELLULAR RECEPTOR 1"/>
    <property type="match status" value="1"/>
</dbReference>
<gene>
    <name evidence="7" type="ORF">ILEXP_LOCUS22712</name>
    <name evidence="8" type="ORF">ILEXP_LOCUS22713</name>
</gene>
<dbReference type="InterPro" id="IPR006716">
    <property type="entry name" value="ERG2_sigma1_rcpt-like"/>
</dbReference>
<dbReference type="GO" id="GO:0005789">
    <property type="term" value="C:endoplasmic reticulum membrane"/>
    <property type="evidence" value="ECO:0007669"/>
    <property type="project" value="UniProtKB-SubCell"/>
</dbReference>
<reference evidence="8 9" key="1">
    <citation type="submission" date="2024-02" db="EMBL/GenBank/DDBJ databases">
        <authorList>
            <person name="Vignale AGUSTIN F."/>
            <person name="Sosa J E."/>
            <person name="Modenutti C."/>
        </authorList>
    </citation>
    <scope>NUCLEOTIDE SEQUENCE [LARGE SCALE GENOMIC DNA]</scope>
</reference>
<evidence type="ECO:0000256" key="5">
    <source>
        <dbReference type="ARBA" id="ARBA00022989"/>
    </source>
</evidence>
<keyword evidence="6" id="KW-0472">Membrane</keyword>